<feature type="compositionally biased region" description="Low complexity" evidence="2">
    <location>
        <begin position="137"/>
        <end position="146"/>
    </location>
</feature>
<comment type="caution">
    <text evidence="4">The sequence shown here is derived from an EMBL/GenBank/DDBJ whole genome shotgun (WGS) entry which is preliminary data.</text>
</comment>
<feature type="compositionally biased region" description="Polar residues" evidence="2">
    <location>
        <begin position="523"/>
        <end position="535"/>
    </location>
</feature>
<feature type="compositionally biased region" description="Low complexity" evidence="2">
    <location>
        <begin position="154"/>
        <end position="164"/>
    </location>
</feature>
<dbReference type="EMBL" id="JBCGBO010000005">
    <property type="protein sequence ID" value="KAK9201037.1"/>
    <property type="molecule type" value="Genomic_DNA"/>
</dbReference>
<feature type="compositionally biased region" description="Polar residues" evidence="2">
    <location>
        <begin position="174"/>
        <end position="192"/>
    </location>
</feature>
<keyword evidence="1" id="KW-0833">Ubl conjugation pathway</keyword>
<dbReference type="PANTHER" id="PTHR47770:SF1">
    <property type="entry name" value="PLANT UBX DOMAIN-CONTAINING PROTEIN 11"/>
    <property type="match status" value="1"/>
</dbReference>
<feature type="compositionally biased region" description="Polar residues" evidence="2">
    <location>
        <begin position="506"/>
        <end position="515"/>
    </location>
</feature>
<dbReference type="PROSITE" id="PS50033">
    <property type="entry name" value="UBX"/>
    <property type="match status" value="1"/>
</dbReference>
<dbReference type="Proteomes" id="UP001428341">
    <property type="component" value="Unassembled WGS sequence"/>
</dbReference>
<accession>A0AAP0QRT9</accession>
<proteinExistence type="predicted"/>
<dbReference type="Pfam" id="PF23187">
    <property type="entry name" value="UBX7_N"/>
    <property type="match status" value="1"/>
</dbReference>
<feature type="domain" description="UBX" evidence="3">
    <location>
        <begin position="339"/>
        <end position="416"/>
    </location>
</feature>
<gene>
    <name evidence="4" type="ORF">WN944_016238</name>
</gene>
<keyword evidence="5" id="KW-1185">Reference proteome</keyword>
<feature type="compositionally biased region" description="Low complexity" evidence="2">
    <location>
        <begin position="198"/>
        <end position="227"/>
    </location>
</feature>
<dbReference type="Gene3D" id="3.40.30.10">
    <property type="entry name" value="Glutaredoxin"/>
    <property type="match status" value="1"/>
</dbReference>
<feature type="region of interest" description="Disordered" evidence="2">
    <location>
        <begin position="472"/>
        <end position="567"/>
    </location>
</feature>
<evidence type="ECO:0000256" key="2">
    <source>
        <dbReference type="SAM" id="MobiDB-lite"/>
    </source>
</evidence>
<feature type="compositionally biased region" description="Polar residues" evidence="2">
    <location>
        <begin position="281"/>
        <end position="299"/>
    </location>
</feature>
<feature type="region of interest" description="Disordered" evidence="2">
    <location>
        <begin position="137"/>
        <end position="316"/>
    </location>
</feature>
<dbReference type="InterPro" id="IPR029071">
    <property type="entry name" value="Ubiquitin-like_domsf"/>
</dbReference>
<dbReference type="SUPFAM" id="SSF54236">
    <property type="entry name" value="Ubiquitin-like"/>
    <property type="match status" value="1"/>
</dbReference>
<feature type="compositionally biased region" description="Basic and acidic residues" evidence="2">
    <location>
        <begin position="537"/>
        <end position="548"/>
    </location>
</feature>
<dbReference type="PANTHER" id="PTHR47770">
    <property type="entry name" value="PLANT UBX DOMAIN-CONTAINING PROTEIN 11"/>
    <property type="match status" value="1"/>
</dbReference>
<protein>
    <recommendedName>
        <fullName evidence="3">UBX domain-containing protein</fullName>
    </recommendedName>
</protein>
<reference evidence="4 5" key="1">
    <citation type="submission" date="2024-05" db="EMBL/GenBank/DDBJ databases">
        <title>Haplotype-resolved chromosome-level genome assembly of Huyou (Citrus changshanensis).</title>
        <authorList>
            <person name="Miao C."/>
            <person name="Chen W."/>
            <person name="Wu Y."/>
            <person name="Wang L."/>
            <person name="Zhao S."/>
            <person name="Grierson D."/>
            <person name="Xu C."/>
            <person name="Chen K."/>
        </authorList>
    </citation>
    <scope>NUCLEOTIDE SEQUENCE [LARGE SCALE GENOMIC DNA]</scope>
    <source>
        <strain evidence="4">01-14</strain>
        <tissue evidence="4">Leaf</tissue>
    </source>
</reference>
<dbReference type="Pfam" id="PF00789">
    <property type="entry name" value="UBX"/>
    <property type="match status" value="1"/>
</dbReference>
<dbReference type="Gene3D" id="3.10.20.90">
    <property type="entry name" value="Phosphatidylinositol 3-kinase Catalytic Subunit, Chain A, domain 1"/>
    <property type="match status" value="1"/>
</dbReference>
<evidence type="ECO:0000313" key="5">
    <source>
        <dbReference type="Proteomes" id="UP001428341"/>
    </source>
</evidence>
<evidence type="ECO:0000256" key="1">
    <source>
        <dbReference type="ARBA" id="ARBA00022786"/>
    </source>
</evidence>
<dbReference type="InterPro" id="IPR001012">
    <property type="entry name" value="UBX_dom"/>
</dbReference>
<organism evidence="4 5">
    <name type="scientific">Citrus x changshan-huyou</name>
    <dbReference type="NCBI Taxonomy" id="2935761"/>
    <lineage>
        <taxon>Eukaryota</taxon>
        <taxon>Viridiplantae</taxon>
        <taxon>Streptophyta</taxon>
        <taxon>Embryophyta</taxon>
        <taxon>Tracheophyta</taxon>
        <taxon>Spermatophyta</taxon>
        <taxon>Magnoliopsida</taxon>
        <taxon>eudicotyledons</taxon>
        <taxon>Gunneridae</taxon>
        <taxon>Pentapetalae</taxon>
        <taxon>rosids</taxon>
        <taxon>malvids</taxon>
        <taxon>Sapindales</taxon>
        <taxon>Rutaceae</taxon>
        <taxon>Aurantioideae</taxon>
        <taxon>Citrus</taxon>
    </lineage>
</organism>
<dbReference type="SMART" id="SM00166">
    <property type="entry name" value="UBX"/>
    <property type="match status" value="1"/>
</dbReference>
<evidence type="ECO:0000259" key="3">
    <source>
        <dbReference type="PROSITE" id="PS50033"/>
    </source>
</evidence>
<dbReference type="AlphaFoldDB" id="A0AAP0QRT9"/>
<feature type="compositionally biased region" description="Polar residues" evidence="2">
    <location>
        <begin position="553"/>
        <end position="567"/>
    </location>
</feature>
<dbReference type="SUPFAM" id="SSF52833">
    <property type="entry name" value="Thioredoxin-like"/>
    <property type="match status" value="1"/>
</dbReference>
<sequence>MERRSLSSLTYKGSIPEAINEAKKQKKLFVVYISGEDTESNNLENTTWTDLKVAESVSKYCILLHIREGSTDAANYCAIYPQNSIPCISAIGYNGLQVWRSEGFVSAEVLASSLEKAWFSLHIQETTASVLTAALASNKSEPPTSGTSGGGSPDQGSSSGAAIPSPSPSLEKPLQSSEAKSSVTSEMKNNTEVGVKTSSKSCSDSQSGSVGDECSSSSSKGSDNSLSPAAADPEISQAERMPFSTAKSPASRSIVDEHSGSFSKGADNLLSPAAADPEISQAEQKPSRAANSSTSSDCHSSLPAGGPTVTPSEADELREDERADDIGHGKVDLSGCSGRELSDVHLNIRLPNGVSLREKFTLTSALRVVKDYVDRNQTGLSSYDLAIPYPRKIFTDEDLSKSLSDLSLFNRQALIVVPRQRASGYQGGGSSMSEQTRYRTVADSSSESEGGYFAYVRRLLSYVNPLSYFSGGASSSPGQDAQRGIWEYGPNPTLQNNLAARGDGPNPSSNPSTSVRRNESKNRPPTTSHFGSNIHTLKHDEDDSRFNDRNAFWNGNSTQYGGDNNGR</sequence>
<name>A0AAP0QRT9_9ROSI</name>
<dbReference type="InterPro" id="IPR036249">
    <property type="entry name" value="Thioredoxin-like_sf"/>
</dbReference>
<dbReference type="CDD" id="cd02958">
    <property type="entry name" value="UAS"/>
    <property type="match status" value="1"/>
</dbReference>
<evidence type="ECO:0000313" key="4">
    <source>
        <dbReference type="EMBL" id="KAK9201037.1"/>
    </source>
</evidence>